<gene>
    <name evidence="12" type="ORF">SAMN05443507_10466</name>
</gene>
<reference evidence="13" key="1">
    <citation type="submission" date="2016-11" db="EMBL/GenBank/DDBJ databases">
        <authorList>
            <person name="Varghese N."/>
            <person name="Submissions S."/>
        </authorList>
    </citation>
    <scope>NUCLEOTIDE SEQUENCE [LARGE SCALE GENOMIC DNA]</scope>
    <source>
        <strain evidence="13">USBA-503</strain>
    </source>
</reference>
<sequence length="669" mass="73248">MSYSAEQINEFSNLKNPGKIGTLHLPHRVLMGSMHLGLEAEPEVFQRLVAFYEERAKGGAALMITGGVAVLPEGGGDHMFCLTDSEHDFFLAELVQRIHQVGGKVAMQLFHSGRYAFSKETGMPSYAPSAIASNWTRETPVEMSIDDIQRTIQAFASGALKAKKWGYDAIEVMGSEGYLLNEFLSPLTNHRKDEYGGSLAGRMRISLEVVRAIREQVGENFPLIFRMSGLDCMPGSTNPDETLEFAKCLEMAGVDALNIGIGWHESQVPTVAAVVPRAAFSTVAASIKEVVNIPILVANRVNTPEVAEHILSQGWADFIAPARPWLADAEFANKALSQQRQLLNVCVACNQACLDHTMAQPPQPVSCMVNPRTGAESLYPIIFAQKKKKIAVIGGGPAGLEAARAAASRGHQVVLFERQAQLGGQFRLAARVPGKEEFYETLRYFEHVLQQLHVEVRLSHNVHASELTSFDAVIVATGVHPRIPSIPGVELPHVVTYPEVLTGQVILGKRLLVLGTGGIGCDVTKYLLETAAPPAEVSRFAKQYDVTEVSVPVQRTITLVSRSDKWATGIGKTTRWIVRRELNRPELKLVKQFQPLEIRETGLWGQTPEGEKLLEADQIILCTGQETSSFDVEVLAKRIPIFRVGGAKDASQLNAVRAMREAFEAAYAL</sequence>
<dbReference type="PRINTS" id="PR00411">
    <property type="entry name" value="PNDRDTASEI"/>
</dbReference>
<evidence type="ECO:0000256" key="1">
    <source>
        <dbReference type="ARBA" id="ARBA00001917"/>
    </source>
</evidence>
<feature type="domain" description="FAD/NAD(P)-binding" evidence="11">
    <location>
        <begin position="389"/>
        <end position="629"/>
    </location>
</feature>
<keyword evidence="9" id="KW-0411">Iron-sulfur</keyword>
<dbReference type="Pfam" id="PF00724">
    <property type="entry name" value="Oxidored_FMN"/>
    <property type="match status" value="1"/>
</dbReference>
<evidence type="ECO:0000256" key="8">
    <source>
        <dbReference type="ARBA" id="ARBA00023004"/>
    </source>
</evidence>
<dbReference type="Gene3D" id="3.20.20.70">
    <property type="entry name" value="Aldolase class I"/>
    <property type="match status" value="1"/>
</dbReference>
<keyword evidence="5" id="KW-0288">FMN</keyword>
<evidence type="ECO:0000256" key="3">
    <source>
        <dbReference type="ARBA" id="ARBA00011048"/>
    </source>
</evidence>
<dbReference type="GO" id="GO:0016491">
    <property type="term" value="F:oxidoreductase activity"/>
    <property type="evidence" value="ECO:0007669"/>
    <property type="project" value="UniProtKB-KW"/>
</dbReference>
<dbReference type="GO" id="GO:0046872">
    <property type="term" value="F:metal ion binding"/>
    <property type="evidence" value="ECO:0007669"/>
    <property type="project" value="UniProtKB-KW"/>
</dbReference>
<protein>
    <submittedName>
        <fullName evidence="12">2,4-dienoyl-CoA reductase</fullName>
    </submittedName>
</protein>
<organism evidence="12 13">
    <name type="scientific">Alicyclobacillus tolerans</name>
    <dbReference type="NCBI Taxonomy" id="90970"/>
    <lineage>
        <taxon>Bacteria</taxon>
        <taxon>Bacillati</taxon>
        <taxon>Bacillota</taxon>
        <taxon>Bacilli</taxon>
        <taxon>Bacillales</taxon>
        <taxon>Alicyclobacillaceae</taxon>
        <taxon>Alicyclobacillus</taxon>
    </lineage>
</organism>
<dbReference type="AlphaFoldDB" id="A0A1M6MHY7"/>
<dbReference type="PRINTS" id="PR00368">
    <property type="entry name" value="FADPNR"/>
</dbReference>
<evidence type="ECO:0000256" key="2">
    <source>
        <dbReference type="ARBA" id="ARBA00001966"/>
    </source>
</evidence>
<dbReference type="STRING" id="1830138.SAMN05443507_10466"/>
<keyword evidence="4" id="KW-0285">Flavoprotein</keyword>
<dbReference type="SUPFAM" id="SSF51395">
    <property type="entry name" value="FMN-linked oxidoreductases"/>
    <property type="match status" value="1"/>
</dbReference>
<dbReference type="EMBL" id="FRAF01000004">
    <property type="protein sequence ID" value="SHJ83121.1"/>
    <property type="molecule type" value="Genomic_DNA"/>
</dbReference>
<evidence type="ECO:0000313" key="13">
    <source>
        <dbReference type="Proteomes" id="UP000184016"/>
    </source>
</evidence>
<dbReference type="Proteomes" id="UP000184016">
    <property type="component" value="Unassembled WGS sequence"/>
</dbReference>
<evidence type="ECO:0000313" key="12">
    <source>
        <dbReference type="EMBL" id="SHJ83121.1"/>
    </source>
</evidence>
<dbReference type="GO" id="GO:0010181">
    <property type="term" value="F:FMN binding"/>
    <property type="evidence" value="ECO:0007669"/>
    <property type="project" value="InterPro"/>
</dbReference>
<dbReference type="InterPro" id="IPR036188">
    <property type="entry name" value="FAD/NAD-bd_sf"/>
</dbReference>
<dbReference type="Pfam" id="PF07992">
    <property type="entry name" value="Pyr_redox_2"/>
    <property type="match status" value="1"/>
</dbReference>
<keyword evidence="8" id="KW-0408">Iron</keyword>
<evidence type="ECO:0000259" key="11">
    <source>
        <dbReference type="Pfam" id="PF07992"/>
    </source>
</evidence>
<comment type="cofactor">
    <cofactor evidence="2">
        <name>[4Fe-4S] cluster</name>
        <dbReference type="ChEBI" id="CHEBI:49883"/>
    </cofactor>
</comment>
<dbReference type="InterPro" id="IPR013785">
    <property type="entry name" value="Aldolase_TIM"/>
</dbReference>
<name>A0A1M6MHY7_9BACL</name>
<keyword evidence="6" id="KW-0479">Metal-binding</keyword>
<dbReference type="InterPro" id="IPR051793">
    <property type="entry name" value="NADH:flavin_oxidoreductase"/>
</dbReference>
<accession>A0A1M6MHY7</accession>
<evidence type="ECO:0000259" key="10">
    <source>
        <dbReference type="Pfam" id="PF00724"/>
    </source>
</evidence>
<dbReference type="GO" id="GO:0051536">
    <property type="term" value="F:iron-sulfur cluster binding"/>
    <property type="evidence" value="ECO:0007669"/>
    <property type="project" value="UniProtKB-KW"/>
</dbReference>
<keyword evidence="7" id="KW-0560">Oxidoreductase</keyword>
<evidence type="ECO:0000256" key="6">
    <source>
        <dbReference type="ARBA" id="ARBA00022723"/>
    </source>
</evidence>
<dbReference type="SUPFAM" id="SSF51971">
    <property type="entry name" value="Nucleotide-binding domain"/>
    <property type="match status" value="1"/>
</dbReference>
<dbReference type="Gene3D" id="3.40.50.720">
    <property type="entry name" value="NAD(P)-binding Rossmann-like Domain"/>
    <property type="match status" value="1"/>
</dbReference>
<comment type="similarity">
    <text evidence="3">In the N-terminal section; belongs to the NADH:flavin oxidoreductase/NADH oxidase family.</text>
</comment>
<dbReference type="PANTHER" id="PTHR42917">
    <property type="entry name" value="2,4-DIENOYL-COA REDUCTASE"/>
    <property type="match status" value="1"/>
</dbReference>
<dbReference type="PANTHER" id="PTHR42917:SF2">
    <property type="entry name" value="2,4-DIENOYL-COA REDUCTASE [(2E)-ENOYL-COA-PRODUCING]"/>
    <property type="match status" value="1"/>
</dbReference>
<feature type="domain" description="NADH:flavin oxidoreductase/NADH oxidase N-terminal" evidence="10">
    <location>
        <begin position="16"/>
        <end position="338"/>
    </location>
</feature>
<comment type="cofactor">
    <cofactor evidence="1">
        <name>FMN</name>
        <dbReference type="ChEBI" id="CHEBI:58210"/>
    </cofactor>
</comment>
<evidence type="ECO:0000256" key="7">
    <source>
        <dbReference type="ARBA" id="ARBA00023002"/>
    </source>
</evidence>
<dbReference type="Gene3D" id="3.50.50.60">
    <property type="entry name" value="FAD/NAD(P)-binding domain"/>
    <property type="match status" value="1"/>
</dbReference>
<evidence type="ECO:0000256" key="9">
    <source>
        <dbReference type="ARBA" id="ARBA00023014"/>
    </source>
</evidence>
<dbReference type="InterPro" id="IPR001155">
    <property type="entry name" value="OxRdtase_FMN_N"/>
</dbReference>
<dbReference type="InterPro" id="IPR023753">
    <property type="entry name" value="FAD/NAD-binding_dom"/>
</dbReference>
<proteinExistence type="inferred from homology"/>
<dbReference type="OrthoDB" id="9772736at2"/>
<evidence type="ECO:0000256" key="4">
    <source>
        <dbReference type="ARBA" id="ARBA00022630"/>
    </source>
</evidence>
<evidence type="ECO:0000256" key="5">
    <source>
        <dbReference type="ARBA" id="ARBA00022643"/>
    </source>
</evidence>
<dbReference type="CDD" id="cd02930">
    <property type="entry name" value="DCR_FMN"/>
    <property type="match status" value="1"/>
</dbReference>
<dbReference type="RefSeq" id="WP_072873146.1">
    <property type="nucleotide sequence ID" value="NZ_FRAF01000004.1"/>
</dbReference>
<keyword evidence="13" id="KW-1185">Reference proteome</keyword>